<reference evidence="1 2" key="1">
    <citation type="submission" date="2019-08" db="EMBL/GenBank/DDBJ databases">
        <title>Lentzea from Indian Himalayas.</title>
        <authorList>
            <person name="Mandal S."/>
            <person name="Mallick Gupta A."/>
            <person name="Maiti P.K."/>
            <person name="Sarkar J."/>
            <person name="Mandal S."/>
        </authorList>
    </citation>
    <scope>NUCLEOTIDE SEQUENCE [LARGE SCALE GENOMIC DNA]</scope>
    <source>
        <strain evidence="1 2">PSKA42</strain>
    </source>
</reference>
<evidence type="ECO:0000313" key="1">
    <source>
        <dbReference type="EMBL" id="NKE61180.1"/>
    </source>
</evidence>
<organism evidence="1 2">
    <name type="scientific">Lentzea indica</name>
    <dbReference type="NCBI Taxonomy" id="2604800"/>
    <lineage>
        <taxon>Bacteria</taxon>
        <taxon>Bacillati</taxon>
        <taxon>Actinomycetota</taxon>
        <taxon>Actinomycetes</taxon>
        <taxon>Pseudonocardiales</taxon>
        <taxon>Pseudonocardiaceae</taxon>
        <taxon>Lentzea</taxon>
    </lineage>
</organism>
<comment type="caution">
    <text evidence="1">The sequence shown here is derived from an EMBL/GenBank/DDBJ whole genome shotgun (WGS) entry which is preliminary data.</text>
</comment>
<accession>A0ABX1FQ94</accession>
<dbReference type="Proteomes" id="UP001515943">
    <property type="component" value="Unassembled WGS sequence"/>
</dbReference>
<sequence>MAQADARVVSTSEVEEIVELAMAASDDPLADALEALAQDGLHVERINGAWVVETGRSPLRAAARVATLLGPGCVLARKGAKTIVLLWHGKTLAMADSGVPRWRIYPVTPPSTPQSIFAGGLSPATATR</sequence>
<name>A0ABX1FQ94_9PSEU</name>
<protein>
    <submittedName>
        <fullName evidence="1">Uncharacterized protein</fullName>
    </submittedName>
</protein>
<dbReference type="RefSeq" id="WP_167977831.1">
    <property type="nucleotide sequence ID" value="NZ_VSRL01000159.1"/>
</dbReference>
<evidence type="ECO:0000313" key="2">
    <source>
        <dbReference type="Proteomes" id="UP001515943"/>
    </source>
</evidence>
<keyword evidence="2" id="KW-1185">Reference proteome</keyword>
<proteinExistence type="predicted"/>
<gene>
    <name evidence="1" type="ORF">FXN61_32170</name>
</gene>
<dbReference type="EMBL" id="VSRL01000159">
    <property type="protein sequence ID" value="NKE61180.1"/>
    <property type="molecule type" value="Genomic_DNA"/>
</dbReference>